<dbReference type="KEGG" id="dwd:DSCW_08760"/>
<reference evidence="1 2" key="1">
    <citation type="submission" date="2019-11" db="EMBL/GenBank/DDBJ databases">
        <title>Comparative genomics of hydrocarbon-degrading Desulfosarcina strains.</title>
        <authorList>
            <person name="Watanabe M."/>
            <person name="Kojima H."/>
            <person name="Fukui M."/>
        </authorList>
    </citation>
    <scope>NUCLEOTIDE SEQUENCE [LARGE SCALE GENOMIC DNA]</scope>
    <source>
        <strain evidence="1 2">PP31</strain>
    </source>
</reference>
<dbReference type="RefSeq" id="WP_155302565.1">
    <property type="nucleotide sequence ID" value="NZ_AP021875.1"/>
</dbReference>
<dbReference type="Gene3D" id="3.30.1930.10">
    <property type="entry name" value="capsid protein of prophage domain"/>
    <property type="match status" value="1"/>
</dbReference>
<dbReference type="OrthoDB" id="5449178at2"/>
<gene>
    <name evidence="1" type="ORF">DSCW_08760</name>
</gene>
<dbReference type="EMBL" id="AP021875">
    <property type="protein sequence ID" value="BBO73459.1"/>
    <property type="molecule type" value="Genomic_DNA"/>
</dbReference>
<dbReference type="Gene3D" id="3.15.30.10">
    <property type="entry name" value="putative capsid protein of prophage domain like"/>
    <property type="match status" value="1"/>
</dbReference>
<keyword evidence="2" id="KW-1185">Reference proteome</keyword>
<dbReference type="Pfam" id="PF03864">
    <property type="entry name" value="Phage_cap_E"/>
    <property type="match status" value="1"/>
</dbReference>
<sequence>MDNLFKIRTLTAAVNAIKAPMRRVYNRLFAGYENMQPSDRLAFDVISGSETLLGNISVSAPATVDDKTGRKTVTLTAPRIANKRFISTAELNSYRSFGEAGVEMMKTRIAREQKDMRGKHDRTLEFWAVNALKGVIYDADMTTVLVDYNVAAGHTPTLTGTDLFTDADSNPIAKIRSWKQLIEDDCGTSIDSWLAYVGSGVMDALIAHEKVKDFLKHDSGSKIAENGIIERLAGVDLDEYNGSYLDSAQARQRYISNDEFLLIGICDELVDVPYAPVVDDAAPGGVGNVGEGGQPAMFFSKSWTKEDPSGRWIKCESRPLPVLKRPGAVVNATVI</sequence>
<dbReference type="AlphaFoldDB" id="A0A5K7YZM6"/>
<accession>A0A5K7YZM6</accession>
<proteinExistence type="predicted"/>
<evidence type="ECO:0000313" key="2">
    <source>
        <dbReference type="Proteomes" id="UP000427769"/>
    </source>
</evidence>
<protein>
    <submittedName>
        <fullName evidence="1">Minor capsid protein E</fullName>
    </submittedName>
</protein>
<dbReference type="Proteomes" id="UP000427769">
    <property type="component" value="Chromosome"/>
</dbReference>
<dbReference type="InterPro" id="IPR005564">
    <property type="entry name" value="Major_capsid_GpE"/>
</dbReference>
<name>A0A5K7YZM6_9BACT</name>
<organism evidence="1 2">
    <name type="scientific">Desulfosarcina widdelii</name>
    <dbReference type="NCBI Taxonomy" id="947919"/>
    <lineage>
        <taxon>Bacteria</taxon>
        <taxon>Pseudomonadati</taxon>
        <taxon>Thermodesulfobacteriota</taxon>
        <taxon>Desulfobacteria</taxon>
        <taxon>Desulfobacterales</taxon>
        <taxon>Desulfosarcinaceae</taxon>
        <taxon>Desulfosarcina</taxon>
    </lineage>
</organism>
<evidence type="ECO:0000313" key="1">
    <source>
        <dbReference type="EMBL" id="BBO73459.1"/>
    </source>
</evidence>